<dbReference type="Pfam" id="PF06477">
    <property type="entry name" value="DUF1091"/>
    <property type="match status" value="1"/>
</dbReference>
<dbReference type="InterPro" id="IPR010512">
    <property type="entry name" value="DUF1091"/>
</dbReference>
<keyword evidence="4" id="KW-1185">Reference proteome</keyword>
<dbReference type="OMA" id="KPFCQFI"/>
<dbReference type="PANTHER" id="PTHR21112:SF13">
    <property type="entry name" value="CHEMOSENSORY PROTEIN A 7A"/>
    <property type="match status" value="1"/>
</dbReference>
<dbReference type="AlphaFoldDB" id="A0A6P4EYX5"/>
<dbReference type="PANTHER" id="PTHR21112">
    <property type="entry name" value="CHEMOSENSORY PROTEIN A 29A-RELATED"/>
    <property type="match status" value="1"/>
</dbReference>
<evidence type="ECO:0000313" key="4">
    <source>
        <dbReference type="Proteomes" id="UP001652680"/>
    </source>
</evidence>
<dbReference type="InterPro" id="IPR036846">
    <property type="entry name" value="GM2-AP_sf"/>
</dbReference>
<reference evidence="4" key="1">
    <citation type="journal article" date="2021" name="Elife">
        <title>Highly contiguous assemblies of 101 drosophilid genomes.</title>
        <authorList>
            <person name="Kim B.Y."/>
            <person name="Wang J.R."/>
            <person name="Miller D.E."/>
            <person name="Barmina O."/>
            <person name="Delaney E."/>
            <person name="Thompson A."/>
            <person name="Comeault A.A."/>
            <person name="Peede D."/>
            <person name="D'Agostino E.R."/>
            <person name="Pelaez J."/>
            <person name="Aguilar J.M."/>
            <person name="Haji D."/>
            <person name="Matsunaga T."/>
            <person name="Armstrong E.E."/>
            <person name="Zych M."/>
            <person name="Ogawa Y."/>
            <person name="Stamenkovic-Radak M."/>
            <person name="Jelic M."/>
            <person name="Veselinovic M.S."/>
            <person name="Tanaskovic M."/>
            <person name="Eric P."/>
            <person name="Gao J.J."/>
            <person name="Katoh T.K."/>
            <person name="Toda M.J."/>
            <person name="Watabe H."/>
            <person name="Watada M."/>
            <person name="Davis J.S."/>
            <person name="Moyle L.C."/>
            <person name="Manoli G."/>
            <person name="Bertolini E."/>
            <person name="Kostal V."/>
            <person name="Hawley R.S."/>
            <person name="Takahashi A."/>
            <person name="Jones C.D."/>
            <person name="Price D.K."/>
            <person name="Whiteman N."/>
            <person name="Kopp A."/>
            <person name="Matute D.R."/>
            <person name="Petrov D.A."/>
        </authorList>
    </citation>
    <scope>NUCLEOTIDE SEQUENCE [LARGE SCALE GENOMIC DNA]</scope>
</reference>
<feature type="chain" id="PRO_5028139953" evidence="2">
    <location>
        <begin position="27"/>
        <end position="185"/>
    </location>
</feature>
<evidence type="ECO:0000256" key="1">
    <source>
        <dbReference type="ARBA" id="ARBA00022729"/>
    </source>
</evidence>
<accession>A0A6P4EYX5</accession>
<keyword evidence="1 2" id="KW-0732">Signal</keyword>
<dbReference type="RefSeq" id="XP_016983350.1">
    <property type="nucleotide sequence ID" value="XM_017127861.1"/>
</dbReference>
<dbReference type="Proteomes" id="UP001652680">
    <property type="component" value="Unassembled WGS sequence"/>
</dbReference>
<sequence>MARRHSSLKWLINHFLPILLVQICLAEKPYSVELNTFGKDQSINNQENWVDWGSLRMKKIGRNQFVVAGDFEFKLNMGDQQKITLRVFVYDSYARQKGLMVMNVNKPFCQFIKEDKDTYPHIQKVSNLPEPETCPFPKGKYSIDKYEMETNFLPDDAPKGDYLLELSLQDRGIPVAGIVATVTLT</sequence>
<dbReference type="CTD" id="31672"/>
<organism evidence="5">
    <name type="scientific">Drosophila rhopaloa</name>
    <name type="common">Fruit fly</name>
    <dbReference type="NCBI Taxonomy" id="1041015"/>
    <lineage>
        <taxon>Eukaryota</taxon>
        <taxon>Metazoa</taxon>
        <taxon>Ecdysozoa</taxon>
        <taxon>Arthropoda</taxon>
        <taxon>Hexapoda</taxon>
        <taxon>Insecta</taxon>
        <taxon>Pterygota</taxon>
        <taxon>Neoptera</taxon>
        <taxon>Endopterygota</taxon>
        <taxon>Diptera</taxon>
        <taxon>Brachycera</taxon>
        <taxon>Muscomorpha</taxon>
        <taxon>Ephydroidea</taxon>
        <taxon>Drosophilidae</taxon>
        <taxon>Drosophila</taxon>
        <taxon>Sophophora</taxon>
    </lineage>
</organism>
<dbReference type="GeneID" id="108047611"/>
<protein>
    <submittedName>
        <fullName evidence="5">Uncharacterized protein LOC108047611</fullName>
    </submittedName>
</protein>
<reference evidence="3" key="3">
    <citation type="submission" date="2025-05" db="UniProtKB">
        <authorList>
            <consortium name="EnsemblMetazoa"/>
        </authorList>
    </citation>
    <scope>IDENTIFICATION</scope>
</reference>
<evidence type="ECO:0000313" key="3">
    <source>
        <dbReference type="EnsemblMetazoa" id="XP_016983350.1"/>
    </source>
</evidence>
<dbReference type="SMART" id="SM00697">
    <property type="entry name" value="DM8"/>
    <property type="match status" value="1"/>
</dbReference>
<evidence type="ECO:0000256" key="2">
    <source>
        <dbReference type="SAM" id="SignalP"/>
    </source>
</evidence>
<reference evidence="5" key="2">
    <citation type="submission" date="2025-04" db="UniProtKB">
        <authorList>
            <consortium name="RefSeq"/>
        </authorList>
    </citation>
    <scope>IDENTIFICATION</scope>
</reference>
<name>A0A6P4EYX5_DRORH</name>
<proteinExistence type="predicted"/>
<feature type="signal peptide" evidence="2">
    <location>
        <begin position="1"/>
        <end position="26"/>
    </location>
</feature>
<dbReference type="Gene3D" id="2.70.220.10">
    <property type="entry name" value="Ganglioside GM2 activator"/>
    <property type="match status" value="1"/>
</dbReference>
<gene>
    <name evidence="5" type="primary">LOC108047611</name>
    <name evidence="3" type="synonym">108047611</name>
</gene>
<evidence type="ECO:0000313" key="5">
    <source>
        <dbReference type="RefSeq" id="XP_016983350.1"/>
    </source>
</evidence>
<dbReference type="OrthoDB" id="8179976at2759"/>
<dbReference type="EnsemblMetazoa" id="XM_017127861.1">
    <property type="protein sequence ID" value="XP_016983350.1"/>
    <property type="gene ID" value="LOC108047611"/>
</dbReference>